<sequence length="92" mass="10036">MLPLRRLLQFSTCKVFVSSRNAEVVEESCTELNKLPDLTPGANAVAVPADAATVSEVYTLLAGVEMHIAYLDILLTNAGYGYAERIDTYPDE</sequence>
<proteinExistence type="predicted"/>
<dbReference type="Proteomes" id="UP000694050">
    <property type="component" value="Unassembled WGS sequence"/>
</dbReference>
<evidence type="ECO:0000313" key="1">
    <source>
        <dbReference type="EMBL" id="KAG7411848.1"/>
    </source>
</evidence>
<dbReference type="Pfam" id="PF00106">
    <property type="entry name" value="adh_short"/>
    <property type="match status" value="1"/>
</dbReference>
<accession>A0A8J5NUI8</accession>
<gene>
    <name evidence="1" type="ORF">Forpe1208_v009456</name>
</gene>
<organism evidence="1 2">
    <name type="scientific">Fusarium oxysporum f. sp. rapae</name>
    <dbReference type="NCBI Taxonomy" id="485398"/>
    <lineage>
        <taxon>Eukaryota</taxon>
        <taxon>Fungi</taxon>
        <taxon>Dikarya</taxon>
        <taxon>Ascomycota</taxon>
        <taxon>Pezizomycotina</taxon>
        <taxon>Sordariomycetes</taxon>
        <taxon>Hypocreomycetidae</taxon>
        <taxon>Hypocreales</taxon>
        <taxon>Nectriaceae</taxon>
        <taxon>Fusarium</taxon>
        <taxon>Fusarium oxysporum species complex</taxon>
    </lineage>
</organism>
<dbReference type="EMBL" id="JAELUQ010000006">
    <property type="protein sequence ID" value="KAG7411848.1"/>
    <property type="molecule type" value="Genomic_DNA"/>
</dbReference>
<reference evidence="1" key="1">
    <citation type="submission" date="2021-04" db="EMBL/GenBank/DDBJ databases">
        <title>First draft genome resource for Brassicaceae pathogens Fusarium oxysporum f. sp. raphani and Fusarium oxysporum f. sp. rapae.</title>
        <authorList>
            <person name="Asai S."/>
        </authorList>
    </citation>
    <scope>NUCLEOTIDE SEQUENCE</scope>
    <source>
        <strain evidence="1">Tf1208</strain>
    </source>
</reference>
<dbReference type="AlphaFoldDB" id="A0A8J5NUI8"/>
<name>A0A8J5NUI8_FUSOX</name>
<evidence type="ECO:0000313" key="2">
    <source>
        <dbReference type="Proteomes" id="UP000694050"/>
    </source>
</evidence>
<protein>
    <submittedName>
        <fullName evidence="1">Uncharacterized protein</fullName>
    </submittedName>
</protein>
<dbReference type="InterPro" id="IPR002347">
    <property type="entry name" value="SDR_fam"/>
</dbReference>
<comment type="caution">
    <text evidence="1">The sequence shown here is derived from an EMBL/GenBank/DDBJ whole genome shotgun (WGS) entry which is preliminary data.</text>
</comment>